<protein>
    <submittedName>
        <fullName evidence="12 13">Transglycosylase</fullName>
    </submittedName>
</protein>
<keyword evidence="1" id="KW-1003">Cell membrane</keyword>
<dbReference type="RefSeq" id="WP_115855930.1">
    <property type="nucleotide sequence ID" value="NZ_CAJUZR010000015.1"/>
</dbReference>
<keyword evidence="6" id="KW-0573">Peptidoglycan synthesis</keyword>
<evidence type="ECO:0000256" key="6">
    <source>
        <dbReference type="ARBA" id="ARBA00022984"/>
    </source>
</evidence>
<dbReference type="InterPro" id="IPR036950">
    <property type="entry name" value="PBP_transglycosylase"/>
</dbReference>
<evidence type="ECO:0000256" key="1">
    <source>
        <dbReference type="ARBA" id="ARBA00022475"/>
    </source>
</evidence>
<gene>
    <name evidence="13" type="ORF">DOS76_08635</name>
    <name evidence="12" type="ORF">I9026_02530</name>
</gene>
<dbReference type="InterPro" id="IPR050396">
    <property type="entry name" value="Glycosyltr_51/Transpeptidase"/>
</dbReference>
<keyword evidence="9" id="KW-0961">Cell wall biogenesis/degradation</keyword>
<evidence type="ECO:0000313" key="15">
    <source>
        <dbReference type="Proteomes" id="UP000597038"/>
    </source>
</evidence>
<dbReference type="GO" id="GO:0008360">
    <property type="term" value="P:regulation of cell shape"/>
    <property type="evidence" value="ECO:0007669"/>
    <property type="project" value="UniProtKB-KW"/>
</dbReference>
<dbReference type="GO" id="GO:0030288">
    <property type="term" value="C:outer membrane-bounded periplasmic space"/>
    <property type="evidence" value="ECO:0007669"/>
    <property type="project" value="TreeGrafter"/>
</dbReference>
<reference evidence="12 15" key="2">
    <citation type="submission" date="2020-12" db="EMBL/GenBank/DDBJ databases">
        <title>Genomic analysis of Staphylococcus felis from a cat with skin infection.</title>
        <authorList>
            <person name="Aslantas O."/>
            <person name="Keskin O."/>
            <person name="Buyukaltay K."/>
            <person name="Gullu Yucetepe A."/>
        </authorList>
    </citation>
    <scope>NUCLEOTIDE SEQUENCE [LARGE SCALE GENOMIC DNA]</scope>
    <source>
        <strain evidence="12 15">HARRANVET</strain>
    </source>
</reference>
<evidence type="ECO:0000313" key="13">
    <source>
        <dbReference type="EMBL" id="REI20601.1"/>
    </source>
</evidence>
<keyword evidence="5" id="KW-0133">Cell shape</keyword>
<keyword evidence="8 10" id="KW-0472">Membrane</keyword>
<dbReference type="Gene3D" id="1.10.3810.10">
    <property type="entry name" value="Biosynthetic peptidoglycan transglycosylase-like"/>
    <property type="match status" value="1"/>
</dbReference>
<evidence type="ECO:0000313" key="14">
    <source>
        <dbReference type="Proteomes" id="UP000256337"/>
    </source>
</evidence>
<keyword evidence="3" id="KW-0808">Transferase</keyword>
<evidence type="ECO:0000256" key="9">
    <source>
        <dbReference type="ARBA" id="ARBA00023316"/>
    </source>
</evidence>
<keyword evidence="4 10" id="KW-0812">Transmembrane</keyword>
<dbReference type="AlphaFoldDB" id="A0AAX1RV14"/>
<evidence type="ECO:0000259" key="11">
    <source>
        <dbReference type="Pfam" id="PF00912"/>
    </source>
</evidence>
<keyword evidence="7 10" id="KW-1133">Transmembrane helix</keyword>
<organism evidence="13 14">
    <name type="scientific">Staphylococcus felis</name>
    <dbReference type="NCBI Taxonomy" id="46127"/>
    <lineage>
        <taxon>Bacteria</taxon>
        <taxon>Bacillati</taxon>
        <taxon>Bacillota</taxon>
        <taxon>Bacilli</taxon>
        <taxon>Bacillales</taxon>
        <taxon>Staphylococcaceae</taxon>
        <taxon>Staphylococcus</taxon>
    </lineage>
</organism>
<dbReference type="EMBL" id="JAEDAQ010000002">
    <property type="protein sequence ID" value="MBH9580241.1"/>
    <property type="molecule type" value="Genomic_DNA"/>
</dbReference>
<dbReference type="Proteomes" id="UP000597038">
    <property type="component" value="Unassembled WGS sequence"/>
</dbReference>
<evidence type="ECO:0000256" key="5">
    <source>
        <dbReference type="ARBA" id="ARBA00022960"/>
    </source>
</evidence>
<evidence type="ECO:0000256" key="8">
    <source>
        <dbReference type="ARBA" id="ARBA00023136"/>
    </source>
</evidence>
<comment type="caution">
    <text evidence="13">The sequence shown here is derived from an EMBL/GenBank/DDBJ whole genome shotgun (WGS) entry which is preliminary data.</text>
</comment>
<feature type="transmembrane region" description="Helical" evidence="10">
    <location>
        <begin position="26"/>
        <end position="50"/>
    </location>
</feature>
<name>A0AAX1RV14_9STAP</name>
<dbReference type="PANTHER" id="PTHR32282">
    <property type="entry name" value="BINDING PROTEIN TRANSPEPTIDASE, PUTATIVE-RELATED"/>
    <property type="match status" value="1"/>
</dbReference>
<dbReference type="SUPFAM" id="SSF53955">
    <property type="entry name" value="Lysozyme-like"/>
    <property type="match status" value="1"/>
</dbReference>
<dbReference type="EMBL" id="QKYD01000124">
    <property type="protein sequence ID" value="REI20601.1"/>
    <property type="molecule type" value="Genomic_DNA"/>
</dbReference>
<feature type="domain" description="Glycosyl transferase family 51" evidence="11">
    <location>
        <begin position="99"/>
        <end position="271"/>
    </location>
</feature>
<evidence type="ECO:0000256" key="7">
    <source>
        <dbReference type="ARBA" id="ARBA00022989"/>
    </source>
</evidence>
<dbReference type="GO" id="GO:0009252">
    <property type="term" value="P:peptidoglycan biosynthetic process"/>
    <property type="evidence" value="ECO:0007669"/>
    <property type="project" value="UniProtKB-KW"/>
</dbReference>
<evidence type="ECO:0000256" key="2">
    <source>
        <dbReference type="ARBA" id="ARBA00022676"/>
    </source>
</evidence>
<accession>A0AAX1RV14</accession>
<dbReference type="InterPro" id="IPR001264">
    <property type="entry name" value="Glyco_trans_51"/>
</dbReference>
<dbReference type="GO" id="GO:0008955">
    <property type="term" value="F:peptidoglycan glycosyltransferase activity"/>
    <property type="evidence" value="ECO:0007669"/>
    <property type="project" value="TreeGrafter"/>
</dbReference>
<evidence type="ECO:0000313" key="12">
    <source>
        <dbReference type="EMBL" id="MBH9580241.1"/>
    </source>
</evidence>
<keyword evidence="15" id="KW-1185">Reference proteome</keyword>
<proteinExistence type="predicted"/>
<reference evidence="13 14" key="1">
    <citation type="journal article" date="2018" name="Vet. Microbiol.">
        <title>Characterisation of Staphylococcus felis isolated from cats using whole genome sequencing.</title>
        <authorList>
            <person name="Worthing K."/>
            <person name="Pang S."/>
            <person name="Trott D.J."/>
            <person name="Abraham S."/>
            <person name="Coombs G.W."/>
            <person name="Jordan D."/>
            <person name="McIntyre L."/>
            <person name="Davies M.R."/>
            <person name="Norris J."/>
        </authorList>
    </citation>
    <scope>NUCLEOTIDE SEQUENCE [LARGE SCALE GENOMIC DNA]</scope>
    <source>
        <strain evidence="13 14">F25</strain>
    </source>
</reference>
<dbReference type="InterPro" id="IPR023346">
    <property type="entry name" value="Lysozyme-like_dom_sf"/>
</dbReference>
<sequence length="299" mass="34250">MIPSQYSKYESFIQKYDNTFHRIKKIVLSFFIFTIIASLFLIGVCIGYFASIISNEQSIENNYLFSQVVDLPDMSEHISKTTDLLAYFDEPEPPLIAGPSEVTPYLSKAIVASEDAQFYEHNGILPKAILRAMYQDLFDQEGATGGSTITQQLIKNQLLTNEKTYDRKAKEIMYAMRIEKLLTKDEIMYIYMNIVPFGYDHNGQHLTGITSASYGIFGKAPIDLSISEAAYLAGIIQSPYYYTPYDEDGNFRGIEITKPSIDRQKYVLKRMLIEKQITPKQYKNALNDNLYDRIIKSKT</sequence>
<evidence type="ECO:0000256" key="10">
    <source>
        <dbReference type="SAM" id="Phobius"/>
    </source>
</evidence>
<keyword evidence="2" id="KW-0328">Glycosyltransferase</keyword>
<dbReference type="Proteomes" id="UP000256337">
    <property type="component" value="Unassembled WGS sequence"/>
</dbReference>
<dbReference type="GO" id="GO:0071555">
    <property type="term" value="P:cell wall organization"/>
    <property type="evidence" value="ECO:0007669"/>
    <property type="project" value="UniProtKB-KW"/>
</dbReference>
<dbReference type="Pfam" id="PF00912">
    <property type="entry name" value="Transgly"/>
    <property type="match status" value="1"/>
</dbReference>
<evidence type="ECO:0000256" key="3">
    <source>
        <dbReference type="ARBA" id="ARBA00022679"/>
    </source>
</evidence>
<dbReference type="PANTHER" id="PTHR32282:SF32">
    <property type="entry name" value="PENICILLIN-BINDING PROTEIN 2A"/>
    <property type="match status" value="1"/>
</dbReference>
<evidence type="ECO:0000256" key="4">
    <source>
        <dbReference type="ARBA" id="ARBA00022692"/>
    </source>
</evidence>